<comment type="caution">
    <text evidence="7">Lacks conserved residue(s) required for the propagation of feature annotation.</text>
</comment>
<dbReference type="Gene3D" id="3.30.1340.30">
    <property type="match status" value="1"/>
</dbReference>
<dbReference type="InterPro" id="IPR007055">
    <property type="entry name" value="BON_dom"/>
</dbReference>
<evidence type="ECO:0000256" key="5">
    <source>
        <dbReference type="ARBA" id="ARBA00022989"/>
    </source>
</evidence>
<keyword evidence="4 7" id="KW-0812">Transmembrane</keyword>
<dbReference type="PROSITE" id="PS50914">
    <property type="entry name" value="BON"/>
    <property type="match status" value="1"/>
</dbReference>
<evidence type="ECO:0000256" key="8">
    <source>
        <dbReference type="SAM" id="MobiDB-lite"/>
    </source>
</evidence>
<comment type="caution">
    <text evidence="11">The sequence shown here is derived from an EMBL/GenBank/DDBJ whole genome shotgun (WGS) entry which is preliminary data.</text>
</comment>
<dbReference type="SUPFAM" id="SSF50182">
    <property type="entry name" value="Sm-like ribonucleoproteins"/>
    <property type="match status" value="1"/>
</dbReference>
<dbReference type="PANTHER" id="PTHR30221:SF1">
    <property type="entry name" value="SMALL-CONDUCTANCE MECHANOSENSITIVE CHANNEL"/>
    <property type="match status" value="1"/>
</dbReference>
<feature type="compositionally biased region" description="Low complexity" evidence="8">
    <location>
        <begin position="404"/>
        <end position="417"/>
    </location>
</feature>
<sequence>MTAIRFLFLCFALVVSVPVLAQDGTITTEEGASAARQAESDAAIANRIRDIIHQLDGYEDVTVTVKAGVVLLRGTMLDAGRVEQLDRLVGRVDGVVAIDNEVRLSTSVTERLTPVWERLVARVTQAVAFLPLVGVALVAFALVVWFGYFIARLRRPWDNIAPNAFIAEIYRNLIKLVAVVAGIIVGLDILGASALLSTILGAAGIVGLAIGFAVRDTVENFIASVLLSIRQPFRPNDAIEIDGDEGKVIRLTSRATILLSWDGNHIRIPNATVYKSRIVNYSRNAERRFKIDFGVAYGTDLVAAKALAEETVAALPFVLTTPTAMAWTTTLNGSDIGMSVVGWIDQRETGLFSARSEAIRQLLIAFDNAGIEMPEPTYRLLTQASSEVPVPPLQAAPLTPRGGAATAADDTVQDAPAIAEHELERMVDEERRGTETNDLLTVSSRQE</sequence>
<dbReference type="Pfam" id="PF00924">
    <property type="entry name" value="MS_channel_2nd"/>
    <property type="match status" value="1"/>
</dbReference>
<comment type="similarity">
    <text evidence="2 7">Belongs to the MscS (TC 1.A.23) family.</text>
</comment>
<evidence type="ECO:0000259" key="10">
    <source>
        <dbReference type="PROSITE" id="PS50914"/>
    </source>
</evidence>
<evidence type="ECO:0000256" key="6">
    <source>
        <dbReference type="ARBA" id="ARBA00023136"/>
    </source>
</evidence>
<dbReference type="Pfam" id="PF04972">
    <property type="entry name" value="BON"/>
    <property type="match status" value="1"/>
</dbReference>
<evidence type="ECO:0000313" key="11">
    <source>
        <dbReference type="EMBL" id="GGD39026.1"/>
    </source>
</evidence>
<dbReference type="SUPFAM" id="SSF82861">
    <property type="entry name" value="Mechanosensitive channel protein MscS (YggB), transmembrane region"/>
    <property type="match status" value="1"/>
</dbReference>
<comment type="subcellular location">
    <subcellularLocation>
        <location evidence="7">Cell inner membrane</location>
        <topology evidence="7">Multi-pass membrane protein</topology>
    </subcellularLocation>
    <subcellularLocation>
        <location evidence="1">Cell membrane</location>
        <topology evidence="1">Multi-pass membrane protein</topology>
    </subcellularLocation>
</comment>
<dbReference type="RefSeq" id="WP_188527923.1">
    <property type="nucleotide sequence ID" value="NZ_BMGI01000003.1"/>
</dbReference>
<feature type="domain" description="BON" evidence="10">
    <location>
        <begin position="40"/>
        <end position="106"/>
    </location>
</feature>
<evidence type="ECO:0000256" key="9">
    <source>
        <dbReference type="SAM" id="SignalP"/>
    </source>
</evidence>
<keyword evidence="7" id="KW-0997">Cell inner membrane</keyword>
<keyword evidence="7" id="KW-0813">Transport</keyword>
<dbReference type="Gene3D" id="1.10.287.1260">
    <property type="match status" value="1"/>
</dbReference>
<keyword evidence="6 7" id="KW-0472">Membrane</keyword>
<keyword evidence="12" id="KW-1185">Reference proteome</keyword>
<evidence type="ECO:0000256" key="3">
    <source>
        <dbReference type="ARBA" id="ARBA00022475"/>
    </source>
</evidence>
<dbReference type="EMBL" id="BMGI01000003">
    <property type="protein sequence ID" value="GGD39026.1"/>
    <property type="molecule type" value="Genomic_DNA"/>
</dbReference>
<feature type="compositionally biased region" description="Polar residues" evidence="8">
    <location>
        <begin position="436"/>
        <end position="447"/>
    </location>
</feature>
<dbReference type="SUPFAM" id="SSF82689">
    <property type="entry name" value="Mechanosensitive channel protein MscS (YggB), C-terminal domain"/>
    <property type="match status" value="1"/>
</dbReference>
<keyword evidence="7" id="KW-0406">Ion transport</keyword>
<dbReference type="InterPro" id="IPR006685">
    <property type="entry name" value="MscS_channel_2nd"/>
</dbReference>
<evidence type="ECO:0000256" key="4">
    <source>
        <dbReference type="ARBA" id="ARBA00022692"/>
    </source>
</evidence>
<dbReference type="InterPro" id="IPR023408">
    <property type="entry name" value="MscS_beta-dom_sf"/>
</dbReference>
<feature type="transmembrane region" description="Helical" evidence="7">
    <location>
        <begin position="128"/>
        <end position="151"/>
    </location>
</feature>
<reference evidence="12" key="1">
    <citation type="journal article" date="2019" name="Int. J. Syst. Evol. Microbiol.">
        <title>The Global Catalogue of Microorganisms (GCM) 10K type strain sequencing project: providing services to taxonomists for standard genome sequencing and annotation.</title>
        <authorList>
            <consortium name="The Broad Institute Genomics Platform"/>
            <consortium name="The Broad Institute Genome Sequencing Center for Infectious Disease"/>
            <person name="Wu L."/>
            <person name="Ma J."/>
        </authorList>
    </citation>
    <scope>NUCLEOTIDE SEQUENCE [LARGE SCALE GENOMIC DNA]</scope>
    <source>
        <strain evidence="12">CGMCC 1.12922</strain>
    </source>
</reference>
<comment type="subunit">
    <text evidence="7">Homoheptamer.</text>
</comment>
<keyword evidence="7" id="KW-0407">Ion channel</keyword>
<feature type="signal peptide" evidence="9">
    <location>
        <begin position="1"/>
        <end position="21"/>
    </location>
</feature>
<gene>
    <name evidence="11" type="ORF">GCM10011358_23700</name>
</gene>
<feature type="compositionally biased region" description="Basic and acidic residues" evidence="8">
    <location>
        <begin position="419"/>
        <end position="435"/>
    </location>
</feature>
<feature type="transmembrane region" description="Helical" evidence="7">
    <location>
        <begin position="196"/>
        <end position="214"/>
    </location>
</feature>
<proteinExistence type="inferred from homology"/>
<evidence type="ECO:0000256" key="1">
    <source>
        <dbReference type="ARBA" id="ARBA00004651"/>
    </source>
</evidence>
<dbReference type="Proteomes" id="UP000617355">
    <property type="component" value="Unassembled WGS sequence"/>
</dbReference>
<feature type="chain" id="PRO_5045550101" description="Small-conductance mechanosensitive channel" evidence="9">
    <location>
        <begin position="22"/>
        <end position="447"/>
    </location>
</feature>
<dbReference type="InterPro" id="IPR011066">
    <property type="entry name" value="MscS_channel_C_sf"/>
</dbReference>
<comment type="function">
    <text evidence="7">Mechanosensitive channel that participates in the regulation of osmotic pressure changes within the cell, opening in response to stretch forces in the membrane lipid bilayer, without the need for other proteins. Contributes to normal resistance to hypoosmotic shock. Forms an ion channel of 1.0 nanosiemens conductance with a slight preference for anions.</text>
</comment>
<keyword evidence="5 7" id="KW-1133">Transmembrane helix</keyword>
<organism evidence="11 12">
    <name type="scientific">Sinisalibacter lacisalsi</name>
    <dbReference type="NCBI Taxonomy" id="1526570"/>
    <lineage>
        <taxon>Bacteria</taxon>
        <taxon>Pseudomonadati</taxon>
        <taxon>Pseudomonadota</taxon>
        <taxon>Alphaproteobacteria</taxon>
        <taxon>Rhodobacterales</taxon>
        <taxon>Roseobacteraceae</taxon>
        <taxon>Sinisalibacter</taxon>
    </lineage>
</organism>
<accession>A0ABQ1QRB8</accession>
<dbReference type="InterPro" id="IPR010920">
    <property type="entry name" value="LSM_dom_sf"/>
</dbReference>
<dbReference type="Gene3D" id="2.30.30.60">
    <property type="match status" value="1"/>
</dbReference>
<evidence type="ECO:0000313" key="12">
    <source>
        <dbReference type="Proteomes" id="UP000617355"/>
    </source>
</evidence>
<keyword evidence="3" id="KW-1003">Cell membrane</keyword>
<dbReference type="InterPro" id="IPR011014">
    <property type="entry name" value="MscS_channel_TM-2"/>
</dbReference>
<name>A0ABQ1QRB8_9RHOB</name>
<dbReference type="InterPro" id="IPR045275">
    <property type="entry name" value="MscS_archaea/bacteria_type"/>
</dbReference>
<evidence type="ECO:0000256" key="2">
    <source>
        <dbReference type="ARBA" id="ARBA00008017"/>
    </source>
</evidence>
<evidence type="ECO:0000256" key="7">
    <source>
        <dbReference type="RuleBase" id="RU369025"/>
    </source>
</evidence>
<feature type="transmembrane region" description="Helical" evidence="7">
    <location>
        <begin position="172"/>
        <end position="190"/>
    </location>
</feature>
<dbReference type="PANTHER" id="PTHR30221">
    <property type="entry name" value="SMALL-CONDUCTANCE MECHANOSENSITIVE CHANNEL"/>
    <property type="match status" value="1"/>
</dbReference>
<dbReference type="Gene3D" id="3.30.70.100">
    <property type="match status" value="1"/>
</dbReference>
<protein>
    <recommendedName>
        <fullName evidence="7">Small-conductance mechanosensitive channel</fullName>
    </recommendedName>
</protein>
<feature type="region of interest" description="Disordered" evidence="8">
    <location>
        <begin position="391"/>
        <end position="447"/>
    </location>
</feature>
<keyword evidence="9" id="KW-0732">Signal</keyword>